<keyword evidence="7 8" id="KW-0413">Isomerase</keyword>
<dbReference type="RefSeq" id="WP_265681910.1">
    <property type="nucleotide sequence ID" value="NZ_CP120863.1"/>
</dbReference>
<dbReference type="CDD" id="cd00311">
    <property type="entry name" value="TIM"/>
    <property type="match status" value="1"/>
</dbReference>
<gene>
    <name evidence="8 10" type="primary">tpiA</name>
    <name evidence="10" type="ORF">K1718_14695</name>
</gene>
<comment type="catalytic activity">
    <reaction evidence="8 9">
        <text>D-glyceraldehyde 3-phosphate = dihydroxyacetone phosphate</text>
        <dbReference type="Rhea" id="RHEA:18585"/>
        <dbReference type="ChEBI" id="CHEBI:57642"/>
        <dbReference type="ChEBI" id="CHEBI:59776"/>
        <dbReference type="EC" id="5.3.1.1"/>
    </reaction>
</comment>
<dbReference type="PROSITE" id="PS00171">
    <property type="entry name" value="TIM_1"/>
    <property type="match status" value="1"/>
</dbReference>
<evidence type="ECO:0000256" key="1">
    <source>
        <dbReference type="ARBA" id="ARBA00000148"/>
    </source>
</evidence>
<keyword evidence="5 8" id="KW-0963">Cytoplasm</keyword>
<dbReference type="InterPro" id="IPR022896">
    <property type="entry name" value="TrioseP_Isoase_bac/euk"/>
</dbReference>
<comment type="subcellular location">
    <subcellularLocation>
        <location evidence="8 9">Cytoplasm</location>
    </subcellularLocation>
</comment>
<feature type="binding site" evidence="8">
    <location>
        <begin position="235"/>
        <end position="236"/>
    </location>
    <ligand>
        <name>substrate</name>
    </ligand>
</feature>
<dbReference type="Gene3D" id="3.20.20.70">
    <property type="entry name" value="Aldolase class I"/>
    <property type="match status" value="1"/>
</dbReference>
<feature type="binding site" evidence="8">
    <location>
        <position position="214"/>
    </location>
    <ligand>
        <name>substrate</name>
    </ligand>
</feature>
<protein>
    <recommendedName>
        <fullName evidence="8 9">Triosephosphate isomerase</fullName>
        <shortName evidence="8">TIM</shortName>
        <shortName evidence="8">TPI</shortName>
        <ecNumber evidence="8 9">5.3.1.1</ecNumber>
    </recommendedName>
    <alternativeName>
        <fullName evidence="8">Triose-phosphate isomerase</fullName>
    </alternativeName>
</protein>
<comment type="catalytic activity">
    <reaction evidence="1">
        <text>L-erythrulose 1-phosphate = D-erythrulose 4-phosphate</text>
        <dbReference type="Rhea" id="RHEA:49588"/>
        <dbReference type="ChEBI" id="CHEBI:58002"/>
        <dbReference type="ChEBI" id="CHEBI:90796"/>
        <dbReference type="EC" id="5.3.1.33"/>
    </reaction>
</comment>
<name>A0ABY8F0R2_9HYPH</name>
<dbReference type="HAMAP" id="MF_00147_B">
    <property type="entry name" value="TIM_B"/>
    <property type="match status" value="1"/>
</dbReference>
<comment type="function">
    <text evidence="8">Involved in the gluconeogenesis. Catalyzes stereospecifically the conversion of dihydroxyacetone phosphate (DHAP) to D-glyceraldehyde-3-phosphate (G3P).</text>
</comment>
<feature type="binding site" evidence="8">
    <location>
        <begin position="12"/>
        <end position="14"/>
    </location>
    <ligand>
        <name>substrate</name>
    </ligand>
</feature>
<evidence type="ECO:0000256" key="3">
    <source>
        <dbReference type="ARBA" id="ARBA00007422"/>
    </source>
</evidence>
<reference evidence="10 11" key="1">
    <citation type="submission" date="2023-03" db="EMBL/GenBank/DDBJ databases">
        <title>Roseibium porphyridii sp. nov. and Roseibium rhodosorbium sp. nov. isolated from marine algae, Porphyridium cruentum and Rhodosorus marinus, respectively.</title>
        <authorList>
            <person name="Lee M.W."/>
            <person name="Choi B.J."/>
            <person name="Lee J.K."/>
            <person name="Choi D.G."/>
            <person name="Baek J.H."/>
            <person name="Bayburt H."/>
            <person name="Kim J.M."/>
            <person name="Han D.M."/>
            <person name="Kim K.H."/>
            <person name="Jeon C.O."/>
        </authorList>
    </citation>
    <scope>NUCLEOTIDE SEQUENCE [LARGE SCALE GENOMIC DNA]</scope>
    <source>
        <strain evidence="10 11">KMA01</strain>
    </source>
</reference>
<dbReference type="InterPro" id="IPR013785">
    <property type="entry name" value="Aldolase_TIM"/>
</dbReference>
<comment type="similarity">
    <text evidence="3 8 9">Belongs to the triosephosphate isomerase family.</text>
</comment>
<evidence type="ECO:0000256" key="5">
    <source>
        <dbReference type="ARBA" id="ARBA00022490"/>
    </source>
</evidence>
<organism evidence="10 11">
    <name type="scientific">Roseibium porphyridii</name>
    <dbReference type="NCBI Taxonomy" id="2866279"/>
    <lineage>
        <taxon>Bacteria</taxon>
        <taxon>Pseudomonadati</taxon>
        <taxon>Pseudomonadota</taxon>
        <taxon>Alphaproteobacteria</taxon>
        <taxon>Hyphomicrobiales</taxon>
        <taxon>Stappiaceae</taxon>
        <taxon>Roseibium</taxon>
    </lineage>
</organism>
<sequence>MSAAIKPLVAGNWKMNGLKASQAEFYKMVVGISDEVADTVDAMICAPSTLTALLAEKAGKGPPAIGGQDCHTAASGAHTGDISAEMLADAGASAVIVGHSERRTDHGESDAIVNAKAQAAWRAGLIAIICVGETEAERKAGNAVSIVEGQLNASIPDGATAENTVVAYEPVWAIGTGLTPTAADVAEMHKAMRVNLEGRLGSEGQAMRLLYGGSVKPANARELMSVDNVNGALVGGASLKADDLLGILAAYS</sequence>
<dbReference type="Proteomes" id="UP001209803">
    <property type="component" value="Chromosome"/>
</dbReference>
<evidence type="ECO:0000256" key="9">
    <source>
        <dbReference type="RuleBase" id="RU363013"/>
    </source>
</evidence>
<proteinExistence type="inferred from homology"/>
<comment type="pathway">
    <text evidence="2">Carbohydrate metabolism; erythritol degradation.</text>
</comment>
<dbReference type="EMBL" id="CP120863">
    <property type="protein sequence ID" value="WFE87420.1"/>
    <property type="molecule type" value="Genomic_DNA"/>
</dbReference>
<dbReference type="InterPro" id="IPR020861">
    <property type="entry name" value="Triosephosphate_isomerase_AS"/>
</dbReference>
<evidence type="ECO:0000256" key="8">
    <source>
        <dbReference type="HAMAP-Rule" id="MF_00147"/>
    </source>
</evidence>
<feature type="active site" description="Proton acceptor" evidence="8">
    <location>
        <position position="169"/>
    </location>
</feature>
<evidence type="ECO:0000256" key="2">
    <source>
        <dbReference type="ARBA" id="ARBA00004939"/>
    </source>
</evidence>
<comment type="subunit">
    <text evidence="8 9">Homodimer.</text>
</comment>
<evidence type="ECO:0000256" key="6">
    <source>
        <dbReference type="ARBA" id="ARBA00023152"/>
    </source>
</evidence>
<feature type="binding site" evidence="8">
    <location>
        <position position="175"/>
    </location>
    <ligand>
        <name>substrate</name>
    </ligand>
</feature>
<keyword evidence="6 8" id="KW-0324">Glycolysis</keyword>
<dbReference type="PANTHER" id="PTHR21139">
    <property type="entry name" value="TRIOSEPHOSPHATE ISOMERASE"/>
    <property type="match status" value="1"/>
</dbReference>
<evidence type="ECO:0000256" key="4">
    <source>
        <dbReference type="ARBA" id="ARBA00022432"/>
    </source>
</evidence>
<evidence type="ECO:0000313" key="11">
    <source>
        <dbReference type="Proteomes" id="UP001209803"/>
    </source>
</evidence>
<evidence type="ECO:0000256" key="7">
    <source>
        <dbReference type="ARBA" id="ARBA00023235"/>
    </source>
</evidence>
<feature type="active site" description="Electrophile" evidence="8">
    <location>
        <position position="99"/>
    </location>
</feature>
<keyword evidence="4 8" id="KW-0312">Gluconeogenesis</keyword>
<accession>A0ABY8F0R2</accession>
<dbReference type="SUPFAM" id="SSF51351">
    <property type="entry name" value="Triosephosphate isomerase (TIM)"/>
    <property type="match status" value="1"/>
</dbReference>
<comment type="pathway">
    <text evidence="8 9">Carbohydrate biosynthesis; gluconeogenesis.</text>
</comment>
<dbReference type="EC" id="5.3.1.1" evidence="8 9"/>
<dbReference type="NCBIfam" id="TIGR00419">
    <property type="entry name" value="tim"/>
    <property type="match status" value="1"/>
</dbReference>
<dbReference type="Pfam" id="PF00121">
    <property type="entry name" value="TIM"/>
    <property type="match status" value="1"/>
</dbReference>
<dbReference type="PROSITE" id="PS51440">
    <property type="entry name" value="TIM_2"/>
    <property type="match status" value="1"/>
</dbReference>
<dbReference type="InterPro" id="IPR035990">
    <property type="entry name" value="TIM_sf"/>
</dbReference>
<keyword evidence="11" id="KW-1185">Reference proteome</keyword>
<dbReference type="InterPro" id="IPR000652">
    <property type="entry name" value="Triosephosphate_isomerase"/>
</dbReference>
<evidence type="ECO:0000313" key="10">
    <source>
        <dbReference type="EMBL" id="WFE87420.1"/>
    </source>
</evidence>
<dbReference type="GO" id="GO:0004807">
    <property type="term" value="F:triose-phosphate isomerase activity"/>
    <property type="evidence" value="ECO:0007669"/>
    <property type="project" value="UniProtKB-EC"/>
</dbReference>
<comment type="pathway">
    <text evidence="8 9">Carbohydrate degradation; glycolysis; D-glyceraldehyde 3-phosphate from glycerone phosphate: step 1/1.</text>
</comment>
<dbReference type="PANTHER" id="PTHR21139:SF42">
    <property type="entry name" value="TRIOSEPHOSPHATE ISOMERASE"/>
    <property type="match status" value="1"/>
</dbReference>